<proteinExistence type="predicted"/>
<protein>
    <submittedName>
        <fullName evidence="2">Uncharacterized protein</fullName>
    </submittedName>
</protein>
<keyword evidence="3" id="KW-1185">Reference proteome</keyword>
<evidence type="ECO:0000313" key="2">
    <source>
        <dbReference type="EMBL" id="ETW97280.1"/>
    </source>
</evidence>
<comment type="caution">
    <text evidence="2">The sequence shown here is derived from an EMBL/GenBank/DDBJ whole genome shotgun (WGS) entry which is preliminary data.</text>
</comment>
<evidence type="ECO:0000256" key="1">
    <source>
        <dbReference type="SAM" id="MobiDB-lite"/>
    </source>
</evidence>
<sequence length="144" mass="15758">MTAQRTEKKKATAKRGVVTPNAIAFETETRFLTIYTATPEQRTEVVVFNGAVEVKHARAFEDKVMVNLEGAQTVRQNFRALLKGPAERTGSPVQLSAVAVVPDEPQQFGQKPKLQTGIDPHTETITPDSSSPAPKVILDLIFSQ</sequence>
<name>W4LHW3_9BACT</name>
<dbReference type="AlphaFoldDB" id="W4LHW3"/>
<dbReference type="EMBL" id="AZHX01002079">
    <property type="protein sequence ID" value="ETW97280.1"/>
    <property type="molecule type" value="Genomic_DNA"/>
</dbReference>
<gene>
    <name evidence="2" type="ORF">ETSY2_44890</name>
</gene>
<feature type="region of interest" description="Disordered" evidence="1">
    <location>
        <begin position="106"/>
        <end position="132"/>
    </location>
</feature>
<dbReference type="Proteomes" id="UP000019140">
    <property type="component" value="Unassembled WGS sequence"/>
</dbReference>
<evidence type="ECO:0000313" key="3">
    <source>
        <dbReference type="Proteomes" id="UP000019140"/>
    </source>
</evidence>
<feature type="compositionally biased region" description="Polar residues" evidence="1">
    <location>
        <begin position="123"/>
        <end position="132"/>
    </location>
</feature>
<organism evidence="2 3">
    <name type="scientific">Candidatus Entotheonella gemina</name>
    <dbReference type="NCBI Taxonomy" id="1429439"/>
    <lineage>
        <taxon>Bacteria</taxon>
        <taxon>Pseudomonadati</taxon>
        <taxon>Nitrospinota/Tectimicrobiota group</taxon>
        <taxon>Candidatus Tectimicrobiota</taxon>
        <taxon>Candidatus Entotheonellia</taxon>
        <taxon>Candidatus Entotheonellales</taxon>
        <taxon>Candidatus Entotheonellaceae</taxon>
        <taxon>Candidatus Entotheonella</taxon>
    </lineage>
</organism>
<accession>W4LHW3</accession>
<reference evidence="2 3" key="1">
    <citation type="journal article" date="2014" name="Nature">
        <title>An environmental bacterial taxon with a large and distinct metabolic repertoire.</title>
        <authorList>
            <person name="Wilson M.C."/>
            <person name="Mori T."/>
            <person name="Ruckert C."/>
            <person name="Uria A.R."/>
            <person name="Helf M.J."/>
            <person name="Takada K."/>
            <person name="Gernert C."/>
            <person name="Steffens U.A."/>
            <person name="Heycke N."/>
            <person name="Schmitt S."/>
            <person name="Rinke C."/>
            <person name="Helfrich E.J."/>
            <person name="Brachmann A.O."/>
            <person name="Gurgui C."/>
            <person name="Wakimoto T."/>
            <person name="Kracht M."/>
            <person name="Crusemann M."/>
            <person name="Hentschel U."/>
            <person name="Abe I."/>
            <person name="Matsunaga S."/>
            <person name="Kalinowski J."/>
            <person name="Takeyama H."/>
            <person name="Piel J."/>
        </authorList>
    </citation>
    <scope>NUCLEOTIDE SEQUENCE [LARGE SCALE GENOMIC DNA]</scope>
    <source>
        <strain evidence="3">TSY2</strain>
    </source>
</reference>
<dbReference type="HOGENOM" id="CLU_1792950_0_0_7"/>